<dbReference type="Pfam" id="PF10006">
    <property type="entry name" value="DUF2249"/>
    <property type="match status" value="1"/>
</dbReference>
<dbReference type="InterPro" id="IPR018720">
    <property type="entry name" value="DUF2249"/>
</dbReference>
<evidence type="ECO:0000256" key="1">
    <source>
        <dbReference type="SAM" id="MobiDB-lite"/>
    </source>
</evidence>
<gene>
    <name evidence="3" type="ORF">GS429_07505</name>
</gene>
<keyword evidence="4" id="KW-1185">Reference proteome</keyword>
<evidence type="ECO:0000313" key="4">
    <source>
        <dbReference type="Proteomes" id="UP000434101"/>
    </source>
</evidence>
<name>A0A6B0VL53_9EURY</name>
<protein>
    <submittedName>
        <fullName evidence="3">DUF2249 domain-containing protein</fullName>
    </submittedName>
</protein>
<dbReference type="EMBL" id="WUYX01000026">
    <property type="protein sequence ID" value="MXV61903.1"/>
    <property type="molecule type" value="Genomic_DNA"/>
</dbReference>
<accession>A0A6B0VL53</accession>
<sequence>MSALSRTNRRRFTGSDGTGQHRLRVLRRNRLGKRLRTGESNPMNVSNTTAHSSGCTTIPTRNRGELRLGVGESIDGAYGTIDVRDLKPQRRHQGLLAIFNGLDAGNGFVLVNDHGPKPLYHQFDAEAGPWV</sequence>
<dbReference type="OrthoDB" id="198577at2157"/>
<organism evidence="3 4">
    <name type="scientific">Natronorubrum halalkaliphilum</name>
    <dbReference type="NCBI Taxonomy" id="2691917"/>
    <lineage>
        <taxon>Archaea</taxon>
        <taxon>Methanobacteriati</taxon>
        <taxon>Methanobacteriota</taxon>
        <taxon>Stenosarchaea group</taxon>
        <taxon>Halobacteria</taxon>
        <taxon>Halobacteriales</taxon>
        <taxon>Natrialbaceae</taxon>
        <taxon>Natronorubrum</taxon>
    </lineage>
</organism>
<feature type="region of interest" description="Disordered" evidence="1">
    <location>
        <begin position="1"/>
        <end position="20"/>
    </location>
</feature>
<comment type="caution">
    <text evidence="3">The sequence shown here is derived from an EMBL/GenBank/DDBJ whole genome shotgun (WGS) entry which is preliminary data.</text>
</comment>
<feature type="domain" description="DUF2249" evidence="2">
    <location>
        <begin position="80"/>
        <end position="127"/>
    </location>
</feature>
<dbReference type="Proteomes" id="UP000434101">
    <property type="component" value="Unassembled WGS sequence"/>
</dbReference>
<reference evidence="3 4" key="1">
    <citation type="submission" date="2020-01" db="EMBL/GenBank/DDBJ databases">
        <title>Natronorubrum sp. JWXQ-INN 674 isolated from Inner Mongolia Autonomous Region of China.</title>
        <authorList>
            <person name="Xue Q."/>
        </authorList>
    </citation>
    <scope>NUCLEOTIDE SEQUENCE [LARGE SCALE GENOMIC DNA]</scope>
    <source>
        <strain evidence="3 4">JWXQ-INN-674</strain>
    </source>
</reference>
<dbReference type="AlphaFoldDB" id="A0A6B0VL53"/>
<evidence type="ECO:0000313" key="3">
    <source>
        <dbReference type="EMBL" id="MXV61903.1"/>
    </source>
</evidence>
<proteinExistence type="predicted"/>
<evidence type="ECO:0000259" key="2">
    <source>
        <dbReference type="Pfam" id="PF10006"/>
    </source>
</evidence>